<dbReference type="PANTHER" id="PTHR36836">
    <property type="entry name" value="COLANIC ACID BIOSYNTHESIS PROTEIN WCAK"/>
    <property type="match status" value="1"/>
</dbReference>
<feature type="domain" description="Polysaccharide pyruvyl transferase" evidence="1">
    <location>
        <begin position="28"/>
        <end position="331"/>
    </location>
</feature>
<dbReference type="Pfam" id="PF04230">
    <property type="entry name" value="PS_pyruv_trans"/>
    <property type="match status" value="1"/>
</dbReference>
<keyword evidence="2" id="KW-0328">Glycosyltransferase</keyword>
<dbReference type="InterPro" id="IPR007345">
    <property type="entry name" value="Polysacch_pyruvyl_Trfase"/>
</dbReference>
<name>A0AAU8LTP3_9BACT</name>
<evidence type="ECO:0000313" key="2">
    <source>
        <dbReference type="EMBL" id="XCN72238.1"/>
    </source>
</evidence>
<dbReference type="EMBL" id="CP159373">
    <property type="protein sequence ID" value="XCN72238.1"/>
    <property type="molecule type" value="Genomic_DNA"/>
</dbReference>
<proteinExistence type="predicted"/>
<keyword evidence="2" id="KW-0808">Transferase</keyword>
<reference evidence="2" key="1">
    <citation type="journal article" date="2024" name="Syst. Appl. Microbiol.">
        <title>First single-strain enrichments of Electrothrix cable bacteria, description of E. aestuarii sp. nov. and E. rattekaaiensis sp. nov., and proposal of a cable bacteria taxonomy following the rules of the SeqCode.</title>
        <authorList>
            <person name="Plum-Jensen L.E."/>
            <person name="Schramm A."/>
            <person name="Marshall I.P.G."/>
        </authorList>
    </citation>
    <scope>NUCLEOTIDE SEQUENCE</scope>
    <source>
        <strain evidence="2">Rat1</strain>
    </source>
</reference>
<dbReference type="PANTHER" id="PTHR36836:SF1">
    <property type="entry name" value="COLANIC ACID BIOSYNTHESIS PROTEIN WCAK"/>
    <property type="match status" value="1"/>
</dbReference>
<dbReference type="GO" id="GO:0016757">
    <property type="term" value="F:glycosyltransferase activity"/>
    <property type="evidence" value="ECO:0007669"/>
    <property type="project" value="UniProtKB-KW"/>
</dbReference>
<protein>
    <submittedName>
        <fullName evidence="2">Polysaccharide pyruvyl transferase family protein</fullName>
        <ecNumber evidence="2">2.4.-.-</ecNumber>
    </submittedName>
</protein>
<sequence>MAARNNDFFPPKQPVRFLIGGVHFGHQNIGDEAILAGIVTVLRNIAPNCIITVLTDNPDGSTSNLLCVKTFRFRLYTTRKTGGYKRAFRLMSRMLENVLHAYAVFRHDIIICAGATILSDSPATVIRLSSFGLAANKRLIYFPGGMNSGNPNSTLEKLVFLSREFDLFLTRDPDSRQRLISAGCKKQQIICTIDPAFNVKGWEIEQKRALRYVPWLTGGLPVVAIGISNEPDCEQHNHPKQWAMIADFVIEKFGAHVLFLPSNTESGKDLVVMKKTHALMKYRKKAMIIEKELEPKVMIALIAHLELMISSRMHQLIFSAMATTPFIGISRCDKTDTFLSFFDMKAAASTQNCTLGRLRFTLEETWGQREEIKKHIAGVTKKLYARSLETELLVRNCLEKIYMMPVQKRPWSLRLRFLLKAFFMKLGKDTKKTPPPVAPSGDN</sequence>
<gene>
    <name evidence="2" type="ORF">Q3M24_18325</name>
</gene>
<accession>A0AAU8LTP3</accession>
<dbReference type="AlphaFoldDB" id="A0AAU8LTP3"/>
<evidence type="ECO:0000259" key="1">
    <source>
        <dbReference type="Pfam" id="PF04230"/>
    </source>
</evidence>
<reference evidence="2" key="2">
    <citation type="submission" date="2024-06" db="EMBL/GenBank/DDBJ databases">
        <authorList>
            <person name="Plum-Jensen L.E."/>
            <person name="Schramm A."/>
            <person name="Marshall I.P.G."/>
        </authorList>
    </citation>
    <scope>NUCLEOTIDE SEQUENCE</scope>
    <source>
        <strain evidence="2">Rat1</strain>
    </source>
</reference>
<dbReference type="KEGG" id="eaj:Q3M24_18325"/>
<organism evidence="2">
    <name type="scientific">Candidatus Electrothrix aestuarii</name>
    <dbReference type="NCBI Taxonomy" id="3062594"/>
    <lineage>
        <taxon>Bacteria</taxon>
        <taxon>Pseudomonadati</taxon>
        <taxon>Thermodesulfobacteriota</taxon>
        <taxon>Desulfobulbia</taxon>
        <taxon>Desulfobulbales</taxon>
        <taxon>Desulfobulbaceae</taxon>
        <taxon>Candidatus Electrothrix</taxon>
    </lineage>
</organism>
<dbReference type="EC" id="2.4.-.-" evidence="2"/>